<name>A0A1H0U3T6_9ACTN</name>
<feature type="compositionally biased region" description="Acidic residues" evidence="1">
    <location>
        <begin position="93"/>
        <end position="109"/>
    </location>
</feature>
<evidence type="ECO:0000313" key="2">
    <source>
        <dbReference type="EMBL" id="SDP60665.1"/>
    </source>
</evidence>
<dbReference type="STRING" id="405564.SAMN04487905_10620"/>
<sequence length="121" mass="13794">MPKPELVFRVGESSWRLSLDDASMMDTIELEQAMSRYTSEYTLMETRRLASRGSSLAIYGLFWLARRVAGENIAFDSPVMNVRWSDLTVEEYIPEDAETTEETEPDPTESETKSASRSKKS</sequence>
<reference evidence="3" key="1">
    <citation type="submission" date="2016-10" db="EMBL/GenBank/DDBJ databases">
        <authorList>
            <person name="Varghese N."/>
            <person name="Submissions S."/>
        </authorList>
    </citation>
    <scope>NUCLEOTIDE SEQUENCE [LARGE SCALE GENOMIC DNA]</scope>
    <source>
        <strain evidence="3">DSM 46732</strain>
    </source>
</reference>
<dbReference type="Proteomes" id="UP000199497">
    <property type="component" value="Unassembled WGS sequence"/>
</dbReference>
<dbReference type="EMBL" id="FNJR01000006">
    <property type="protein sequence ID" value="SDP60665.1"/>
    <property type="molecule type" value="Genomic_DNA"/>
</dbReference>
<feature type="region of interest" description="Disordered" evidence="1">
    <location>
        <begin position="93"/>
        <end position="121"/>
    </location>
</feature>
<dbReference type="AlphaFoldDB" id="A0A1H0U3T6"/>
<gene>
    <name evidence="2" type="ORF">SAMN04487905_10620</name>
</gene>
<organism evidence="2 3">
    <name type="scientific">Actinopolyspora xinjiangensis</name>
    <dbReference type="NCBI Taxonomy" id="405564"/>
    <lineage>
        <taxon>Bacteria</taxon>
        <taxon>Bacillati</taxon>
        <taxon>Actinomycetota</taxon>
        <taxon>Actinomycetes</taxon>
        <taxon>Actinopolysporales</taxon>
        <taxon>Actinopolysporaceae</taxon>
        <taxon>Actinopolyspora</taxon>
    </lineage>
</organism>
<protein>
    <submittedName>
        <fullName evidence="2">Uncharacterized protein</fullName>
    </submittedName>
</protein>
<proteinExistence type="predicted"/>
<dbReference type="OrthoDB" id="3708096at2"/>
<evidence type="ECO:0000313" key="3">
    <source>
        <dbReference type="Proteomes" id="UP000199497"/>
    </source>
</evidence>
<accession>A0A1H0U3T6</accession>
<evidence type="ECO:0000256" key="1">
    <source>
        <dbReference type="SAM" id="MobiDB-lite"/>
    </source>
</evidence>
<keyword evidence="3" id="KW-1185">Reference proteome</keyword>